<dbReference type="OrthoDB" id="1938551at2759"/>
<dbReference type="CDD" id="cd01650">
    <property type="entry name" value="RT_nLTR_like"/>
    <property type="match status" value="1"/>
</dbReference>
<dbReference type="InterPro" id="IPR000477">
    <property type="entry name" value="RT_dom"/>
</dbReference>
<dbReference type="InterPro" id="IPR036691">
    <property type="entry name" value="Endo/exonu/phosph_ase_sf"/>
</dbReference>
<name>A0A2Z6P091_TRISU</name>
<dbReference type="AlphaFoldDB" id="A0A2Z6P091"/>
<dbReference type="SUPFAM" id="SSF56219">
    <property type="entry name" value="DNase I-like"/>
    <property type="match status" value="1"/>
</dbReference>
<sequence length="889" mass="101386">MQEKRIESDCSLLLVCLSKVLKSLARVLEQFVKSLACGEGNDVEEQRHHCIRLKERCPWLYTDAGFNELVLIPMGADKVRWDKNVLPYHRGAWVRFYGIPLHAWNVEFFKLCVLECGRFLRADICSADKEKHDFAQVLIATSDLEIVKRVENVLVDETLVEIKILEEWGYALGEDTCLFEEESGTKEAQSDNEEGPDDPEARRNVDILIENLVDGLAKEESVEIQERKLSYILVIFFARLFVETLCMLTLIVPRNVEERRSLRGGHHPLDHISFNCFIEDYTLIDLPLSGRKITWFKGDEISMSRLYRFLLSKEWCQAWPNCLQVAKMRGLSDHCPLVLSADEEDWGPRPSRMLKCGKDVPDYNLFVKGDANSKYFHSVLASRRRGNAISTIQVGGITLEGVNPIRQAVVSHFKANNMDRPGIDNLVFKRLSPLDSCSLTIPFSTTEVKAAVWDCDNYKSPSPDEINFCFIKDFWGELQGDVMRFITEFHRNDKLTKGLNSTFIALIPKIDSPQRLNDFRTISLVGCLYKVLVKVLVNRLRLFIGCVISESQTAFVKDRQILDGILIVNEVVDEARKSKKELMLFKVDFKKAYDSVDWGYLDDVMGRMTFLNLWRKWIKDAFARLHPEGLHVIMEAMVERNLFTGYSVGEVAPIPISHLQSQYGVERGRLRDGGQRGSSWWREITHIRDGGGGIEGEWFGEHISKMVGDGSDTYFWTDSWVDETHLCEHFGRLFDLAEAKSASVAEMCACGWGAGGEAWVWRQQLRVIPDFDVMGFSYFGCYGRSHLAHSGSPEGFHFRVVTLARQVTHKTKPDRTRHFTLEAHHCVSGCGADESAQHLFLYCSTFGYLWLLVISSWIGSTVVDSQTLSDHFVLFTSSAGGSRARRSFM</sequence>
<organism evidence="2 3">
    <name type="scientific">Trifolium subterraneum</name>
    <name type="common">Subterranean clover</name>
    <dbReference type="NCBI Taxonomy" id="3900"/>
    <lineage>
        <taxon>Eukaryota</taxon>
        <taxon>Viridiplantae</taxon>
        <taxon>Streptophyta</taxon>
        <taxon>Embryophyta</taxon>
        <taxon>Tracheophyta</taxon>
        <taxon>Spermatophyta</taxon>
        <taxon>Magnoliopsida</taxon>
        <taxon>eudicotyledons</taxon>
        <taxon>Gunneridae</taxon>
        <taxon>Pentapetalae</taxon>
        <taxon>rosids</taxon>
        <taxon>fabids</taxon>
        <taxon>Fabales</taxon>
        <taxon>Fabaceae</taxon>
        <taxon>Papilionoideae</taxon>
        <taxon>50 kb inversion clade</taxon>
        <taxon>NPAAA clade</taxon>
        <taxon>Hologalegina</taxon>
        <taxon>IRL clade</taxon>
        <taxon>Trifolieae</taxon>
        <taxon>Trifolium</taxon>
    </lineage>
</organism>
<dbReference type="PANTHER" id="PTHR36617">
    <property type="entry name" value="PROTEIN, PUTATIVE-RELATED"/>
    <property type="match status" value="1"/>
</dbReference>
<dbReference type="Gene3D" id="3.60.10.10">
    <property type="entry name" value="Endonuclease/exonuclease/phosphatase"/>
    <property type="match status" value="1"/>
</dbReference>
<keyword evidence="3" id="KW-1185">Reference proteome</keyword>
<dbReference type="Proteomes" id="UP000242715">
    <property type="component" value="Unassembled WGS sequence"/>
</dbReference>
<evidence type="ECO:0000313" key="3">
    <source>
        <dbReference type="Proteomes" id="UP000242715"/>
    </source>
</evidence>
<dbReference type="PANTHER" id="PTHR36617:SF5">
    <property type="entry name" value="OS05G0421675 PROTEIN"/>
    <property type="match status" value="1"/>
</dbReference>
<protein>
    <recommendedName>
        <fullName evidence="1">Reverse transcriptase domain-containing protein</fullName>
    </recommendedName>
</protein>
<dbReference type="EMBL" id="DF974638">
    <property type="protein sequence ID" value="GAU49838.1"/>
    <property type="molecule type" value="Genomic_DNA"/>
</dbReference>
<evidence type="ECO:0000313" key="2">
    <source>
        <dbReference type="EMBL" id="GAU49838.1"/>
    </source>
</evidence>
<accession>A0A2Z6P091</accession>
<dbReference type="Pfam" id="PF00078">
    <property type="entry name" value="RVT_1"/>
    <property type="match status" value="1"/>
</dbReference>
<reference evidence="3" key="1">
    <citation type="journal article" date="2017" name="Front. Plant Sci.">
        <title>Climate Clever Clovers: New Paradigm to Reduce the Environmental Footprint of Ruminants by Breeding Low Methanogenic Forages Utilizing Haplotype Variation.</title>
        <authorList>
            <person name="Kaur P."/>
            <person name="Appels R."/>
            <person name="Bayer P.E."/>
            <person name="Keeble-Gagnere G."/>
            <person name="Wang J."/>
            <person name="Hirakawa H."/>
            <person name="Shirasawa K."/>
            <person name="Vercoe P."/>
            <person name="Stefanova K."/>
            <person name="Durmic Z."/>
            <person name="Nichols P."/>
            <person name="Revell C."/>
            <person name="Isobe S.N."/>
            <person name="Edwards D."/>
            <person name="Erskine W."/>
        </authorList>
    </citation>
    <scope>NUCLEOTIDE SEQUENCE [LARGE SCALE GENOMIC DNA]</scope>
    <source>
        <strain evidence="3">cv. Daliak</strain>
    </source>
</reference>
<proteinExistence type="predicted"/>
<evidence type="ECO:0000259" key="1">
    <source>
        <dbReference type="Pfam" id="PF00078"/>
    </source>
</evidence>
<feature type="domain" description="Reverse transcriptase" evidence="1">
    <location>
        <begin position="508"/>
        <end position="624"/>
    </location>
</feature>
<gene>
    <name evidence="2" type="ORF">TSUD_408070</name>
</gene>